<evidence type="ECO:0000313" key="8">
    <source>
        <dbReference type="EMBL" id="MDO9713096.1"/>
    </source>
</evidence>
<evidence type="ECO:0000256" key="4">
    <source>
        <dbReference type="ARBA" id="ARBA00023136"/>
    </source>
</evidence>
<feature type="transmembrane region" description="Helical" evidence="5">
    <location>
        <begin position="70"/>
        <end position="95"/>
    </location>
</feature>
<dbReference type="RefSeq" id="WP_305107956.1">
    <property type="nucleotide sequence ID" value="NZ_JAUTWS010000070.1"/>
</dbReference>
<evidence type="ECO:0000259" key="6">
    <source>
        <dbReference type="Pfam" id="PF04932"/>
    </source>
</evidence>
<dbReference type="PANTHER" id="PTHR37422:SF13">
    <property type="entry name" value="LIPOPOLYSACCHARIDE BIOSYNTHESIS PROTEIN PA4999-RELATED"/>
    <property type="match status" value="1"/>
</dbReference>
<feature type="transmembrane region" description="Helical" evidence="5">
    <location>
        <begin position="130"/>
        <end position="159"/>
    </location>
</feature>
<organism evidence="8 9">
    <name type="scientific">Paracraurococcus lichenis</name>
    <dbReference type="NCBI Taxonomy" id="3064888"/>
    <lineage>
        <taxon>Bacteria</taxon>
        <taxon>Pseudomonadati</taxon>
        <taxon>Pseudomonadota</taxon>
        <taxon>Alphaproteobacteria</taxon>
        <taxon>Acetobacterales</taxon>
        <taxon>Roseomonadaceae</taxon>
        <taxon>Paracraurococcus</taxon>
    </lineage>
</organism>
<reference evidence="8 9" key="1">
    <citation type="submission" date="2023-08" db="EMBL/GenBank/DDBJ databases">
        <title>The draft genome sequence of Paracraurococcus sp. LOR1-02.</title>
        <authorList>
            <person name="Kingkaew E."/>
            <person name="Tanasupawat S."/>
        </authorList>
    </citation>
    <scope>NUCLEOTIDE SEQUENCE [LARGE SCALE GENOMIC DNA]</scope>
    <source>
        <strain evidence="8 9">LOR1-02</strain>
    </source>
</reference>
<dbReference type="NCBIfam" id="TIGR03097">
    <property type="entry name" value="PEP_O_lig_1"/>
    <property type="match status" value="1"/>
</dbReference>
<evidence type="ECO:0000256" key="5">
    <source>
        <dbReference type="SAM" id="Phobius"/>
    </source>
</evidence>
<proteinExistence type="predicted"/>
<feature type="domain" description="O-antigen ligase-related" evidence="6">
    <location>
        <begin position="202"/>
        <end position="339"/>
    </location>
</feature>
<feature type="transmembrane region" description="Helical" evidence="5">
    <location>
        <begin position="107"/>
        <end position="123"/>
    </location>
</feature>
<dbReference type="PANTHER" id="PTHR37422">
    <property type="entry name" value="TEICHURONIC ACID BIOSYNTHESIS PROTEIN TUAE"/>
    <property type="match status" value="1"/>
</dbReference>
<feature type="transmembrane region" description="Helical" evidence="5">
    <location>
        <begin position="371"/>
        <end position="388"/>
    </location>
</feature>
<feature type="transmembrane region" description="Helical" evidence="5">
    <location>
        <begin position="240"/>
        <end position="259"/>
    </location>
</feature>
<evidence type="ECO:0000256" key="1">
    <source>
        <dbReference type="ARBA" id="ARBA00004141"/>
    </source>
</evidence>
<dbReference type="GO" id="GO:0016874">
    <property type="term" value="F:ligase activity"/>
    <property type="evidence" value="ECO:0007669"/>
    <property type="project" value="UniProtKB-KW"/>
</dbReference>
<dbReference type="InterPro" id="IPR017528">
    <property type="entry name" value="CHP03097O-antigen_lig-rel"/>
</dbReference>
<dbReference type="Pfam" id="PF04932">
    <property type="entry name" value="Wzy_C"/>
    <property type="match status" value="1"/>
</dbReference>
<keyword evidence="8" id="KW-0436">Ligase</keyword>
<dbReference type="InterPro" id="IPR007016">
    <property type="entry name" value="O-antigen_ligase-rel_domated"/>
</dbReference>
<feature type="domain" description="DUF5935" evidence="7">
    <location>
        <begin position="1"/>
        <end position="190"/>
    </location>
</feature>
<keyword evidence="9" id="KW-1185">Reference proteome</keyword>
<feature type="transmembrane region" description="Helical" evidence="5">
    <location>
        <begin position="43"/>
        <end position="63"/>
    </location>
</feature>
<sequence>MRSYVFLAVFAVLLPMAAALPFVGALLWSWISFMNPHREVWGFAMNQPYALIIFLTTLLGCLIAREPKRVALNAVTVPLIVLAILFTITSFTTLAPPTVTWNMWDRVMKTTLGALLVACLLTSRQRIHALVWLIVISIGFYGVKGGIFTLMTGGSFIVIGPADSMIGDRNHLAVAILIAVPLANWLRQYSAHHSVRIGLIAAMGLMVVSAIGSQSRGALVALAASVLIFWWRGKSKLVGGVLITACIVGILNFMPQSWYDRMNTISTYEADGSAMGRVRIWEASWKLALARPLIGAGFRGPYQQDIVDSVAPGTTARAVHSIYFEVLGEHGFPAFFVWLGLTVAGAWYSWRMIRLARGRPDLAWAGDLGRMLQVSIVVYLTGGTFLSLSYWDVYWTLMLIAAAAHALVVQAVRQGAPGLPTAPGAAGWRRPAFATLPGTAGRGALP</sequence>
<gene>
    <name evidence="8" type="ORF">Q7A36_32510</name>
</gene>
<protein>
    <submittedName>
        <fullName evidence="8">O-glycosylation ligase, exosortase A system-associated</fullName>
    </submittedName>
</protein>
<comment type="subcellular location">
    <subcellularLocation>
        <location evidence="1">Membrane</location>
        <topology evidence="1">Multi-pass membrane protein</topology>
    </subcellularLocation>
</comment>
<dbReference type="InterPro" id="IPR045979">
    <property type="entry name" value="DUF5935"/>
</dbReference>
<feature type="transmembrane region" description="Helical" evidence="5">
    <location>
        <begin position="331"/>
        <end position="350"/>
    </location>
</feature>
<keyword evidence="4 5" id="KW-0472">Membrane</keyword>
<evidence type="ECO:0000259" key="7">
    <source>
        <dbReference type="Pfam" id="PF19358"/>
    </source>
</evidence>
<dbReference type="Proteomes" id="UP001243009">
    <property type="component" value="Unassembled WGS sequence"/>
</dbReference>
<feature type="transmembrane region" description="Helical" evidence="5">
    <location>
        <begin position="217"/>
        <end position="233"/>
    </location>
</feature>
<evidence type="ECO:0000256" key="3">
    <source>
        <dbReference type="ARBA" id="ARBA00022989"/>
    </source>
</evidence>
<keyword evidence="3 5" id="KW-1133">Transmembrane helix</keyword>
<name>A0ABT9EA58_9PROT</name>
<evidence type="ECO:0000256" key="2">
    <source>
        <dbReference type="ARBA" id="ARBA00022692"/>
    </source>
</evidence>
<dbReference type="InterPro" id="IPR051533">
    <property type="entry name" value="WaaL-like"/>
</dbReference>
<dbReference type="Pfam" id="PF19358">
    <property type="entry name" value="DUF5935"/>
    <property type="match status" value="1"/>
</dbReference>
<comment type="caution">
    <text evidence="8">The sequence shown here is derived from an EMBL/GenBank/DDBJ whole genome shotgun (WGS) entry which is preliminary data.</text>
</comment>
<keyword evidence="2 5" id="KW-0812">Transmembrane</keyword>
<accession>A0ABT9EA58</accession>
<dbReference type="EMBL" id="JAUTWS010000070">
    <property type="protein sequence ID" value="MDO9713096.1"/>
    <property type="molecule type" value="Genomic_DNA"/>
</dbReference>
<evidence type="ECO:0000313" key="9">
    <source>
        <dbReference type="Proteomes" id="UP001243009"/>
    </source>
</evidence>